<reference evidence="2" key="1">
    <citation type="submission" date="2017-03" db="EMBL/GenBank/DDBJ databases">
        <title>Phytopthora megakarya and P. palmivora, two closely related causual agents of cacao black pod achieved similar genome size and gene model numbers by different mechanisms.</title>
        <authorList>
            <person name="Ali S."/>
            <person name="Shao J."/>
            <person name="Larry D.J."/>
            <person name="Kronmiller B."/>
            <person name="Shen D."/>
            <person name="Strem M.D."/>
            <person name="Melnick R.L."/>
            <person name="Guiltinan M.J."/>
            <person name="Tyler B.M."/>
            <person name="Meinhardt L.W."/>
            <person name="Bailey B.A."/>
        </authorList>
    </citation>
    <scope>NUCLEOTIDE SEQUENCE [LARGE SCALE GENOMIC DNA]</scope>
    <source>
        <strain evidence="2">zdho120</strain>
    </source>
</reference>
<protein>
    <submittedName>
        <fullName evidence="1">Uncharacterized protein</fullName>
    </submittedName>
</protein>
<dbReference type="Proteomes" id="UP000198211">
    <property type="component" value="Unassembled WGS sequence"/>
</dbReference>
<name>A0A225V8Y7_9STRA</name>
<keyword evidence="2" id="KW-1185">Reference proteome</keyword>
<dbReference type="OrthoDB" id="117828at2759"/>
<sequence>MDSSRADCRCRNGGASKQSVPLFTPILQPKIESISHEALVKWQHDHRDYEEKLKALCRVSGEDYPAVVESVVPAFDLELLEVFCSRSSKWMLQRRQMKC</sequence>
<accession>A0A225V8Y7</accession>
<dbReference type="AlphaFoldDB" id="A0A225V8Y7"/>
<evidence type="ECO:0000313" key="1">
    <source>
        <dbReference type="EMBL" id="OWZ00890.1"/>
    </source>
</evidence>
<dbReference type="EMBL" id="NBNE01007254">
    <property type="protein sequence ID" value="OWZ00890.1"/>
    <property type="molecule type" value="Genomic_DNA"/>
</dbReference>
<organism evidence="1 2">
    <name type="scientific">Phytophthora megakarya</name>
    <dbReference type="NCBI Taxonomy" id="4795"/>
    <lineage>
        <taxon>Eukaryota</taxon>
        <taxon>Sar</taxon>
        <taxon>Stramenopiles</taxon>
        <taxon>Oomycota</taxon>
        <taxon>Peronosporomycetes</taxon>
        <taxon>Peronosporales</taxon>
        <taxon>Peronosporaceae</taxon>
        <taxon>Phytophthora</taxon>
    </lineage>
</organism>
<comment type="caution">
    <text evidence="1">The sequence shown here is derived from an EMBL/GenBank/DDBJ whole genome shotgun (WGS) entry which is preliminary data.</text>
</comment>
<evidence type="ECO:0000313" key="2">
    <source>
        <dbReference type="Proteomes" id="UP000198211"/>
    </source>
</evidence>
<proteinExistence type="predicted"/>
<gene>
    <name evidence="1" type="ORF">PHMEG_00027825</name>
</gene>